<reference evidence="1 2" key="1">
    <citation type="journal article" date="2012" name="Science">
        <title>The Paleozoic origin of enzymatic lignin decomposition reconstructed from 31 fungal genomes.</title>
        <authorList>
            <person name="Floudas D."/>
            <person name="Binder M."/>
            <person name="Riley R."/>
            <person name="Barry K."/>
            <person name="Blanchette R.A."/>
            <person name="Henrissat B."/>
            <person name="Martinez A.T."/>
            <person name="Otillar R."/>
            <person name="Spatafora J.W."/>
            <person name="Yadav J.S."/>
            <person name="Aerts A."/>
            <person name="Benoit I."/>
            <person name="Boyd A."/>
            <person name="Carlson A."/>
            <person name="Copeland A."/>
            <person name="Coutinho P.M."/>
            <person name="de Vries R.P."/>
            <person name="Ferreira P."/>
            <person name="Findley K."/>
            <person name="Foster B."/>
            <person name="Gaskell J."/>
            <person name="Glotzer D."/>
            <person name="Gorecki P."/>
            <person name="Heitman J."/>
            <person name="Hesse C."/>
            <person name="Hori C."/>
            <person name="Igarashi K."/>
            <person name="Jurgens J.A."/>
            <person name="Kallen N."/>
            <person name="Kersten P."/>
            <person name="Kohler A."/>
            <person name="Kuees U."/>
            <person name="Kumar T.K.A."/>
            <person name="Kuo A."/>
            <person name="LaButti K."/>
            <person name="Larrondo L.F."/>
            <person name="Lindquist E."/>
            <person name="Ling A."/>
            <person name="Lombard V."/>
            <person name="Lucas S."/>
            <person name="Lundell T."/>
            <person name="Martin R."/>
            <person name="McLaughlin D.J."/>
            <person name="Morgenstern I."/>
            <person name="Morin E."/>
            <person name="Murat C."/>
            <person name="Nagy L.G."/>
            <person name="Nolan M."/>
            <person name="Ohm R.A."/>
            <person name="Patyshakuliyeva A."/>
            <person name="Rokas A."/>
            <person name="Ruiz-Duenas F.J."/>
            <person name="Sabat G."/>
            <person name="Salamov A."/>
            <person name="Samejima M."/>
            <person name="Schmutz J."/>
            <person name="Slot J.C."/>
            <person name="St John F."/>
            <person name="Stenlid J."/>
            <person name="Sun H."/>
            <person name="Sun S."/>
            <person name="Syed K."/>
            <person name="Tsang A."/>
            <person name="Wiebenga A."/>
            <person name="Young D."/>
            <person name="Pisabarro A."/>
            <person name="Eastwood D.C."/>
            <person name="Martin F."/>
            <person name="Cullen D."/>
            <person name="Grigoriev I.V."/>
            <person name="Hibbett D.S."/>
        </authorList>
    </citation>
    <scope>NUCLEOTIDE SEQUENCE [LARGE SCALE GENOMIC DNA]</scope>
    <source>
        <strain evidence="1 2">MD-104</strain>
    </source>
</reference>
<keyword evidence="2" id="KW-1185">Reference proteome</keyword>
<dbReference type="AlphaFoldDB" id="A0A2H3J3W2"/>
<proteinExistence type="predicted"/>
<dbReference type="Proteomes" id="UP000218811">
    <property type="component" value="Unassembled WGS sequence"/>
</dbReference>
<evidence type="ECO:0008006" key="3">
    <source>
        <dbReference type="Google" id="ProtNLM"/>
    </source>
</evidence>
<name>A0A2H3J3W2_WOLCO</name>
<gene>
    <name evidence="1" type="ORF">WOLCODRAFT_157075</name>
</gene>
<organism evidence="1 2">
    <name type="scientific">Wolfiporia cocos (strain MD-104)</name>
    <name type="common">Brown rot fungus</name>
    <dbReference type="NCBI Taxonomy" id="742152"/>
    <lineage>
        <taxon>Eukaryota</taxon>
        <taxon>Fungi</taxon>
        <taxon>Dikarya</taxon>
        <taxon>Basidiomycota</taxon>
        <taxon>Agaricomycotina</taxon>
        <taxon>Agaricomycetes</taxon>
        <taxon>Polyporales</taxon>
        <taxon>Phaeolaceae</taxon>
        <taxon>Wolfiporia</taxon>
    </lineage>
</organism>
<accession>A0A2H3J3W2</accession>
<dbReference type="OrthoDB" id="3156934at2759"/>
<sequence length="207" mass="23390">MDPYDCYRIEGSGSQAGYSGVKEDYPSPRYTFDLLFVGETTPPTVLTTMLEHIPWRVVRTFVVSDLSYESASQWIAAFRPLKQVTTLKAWSDTGTLALAQALCSLVPQVGRPTPASRKTSMELFPLLHSISLKSMCFAEWETYDVGLVGELTEPLLDCLARRRDRGVEIRKLQITNCYNIDDRDIERLCEIVPSAEWDGKVMVDEPE</sequence>
<protein>
    <recommendedName>
        <fullName evidence="3">F-box domain-containing protein</fullName>
    </recommendedName>
</protein>
<evidence type="ECO:0000313" key="1">
    <source>
        <dbReference type="EMBL" id="PCH36365.1"/>
    </source>
</evidence>
<evidence type="ECO:0000313" key="2">
    <source>
        <dbReference type="Proteomes" id="UP000218811"/>
    </source>
</evidence>
<dbReference type="EMBL" id="KB467876">
    <property type="protein sequence ID" value="PCH36365.1"/>
    <property type="molecule type" value="Genomic_DNA"/>
</dbReference>